<dbReference type="InterPro" id="IPR050832">
    <property type="entry name" value="Bact_Acetyltransf"/>
</dbReference>
<dbReference type="PANTHER" id="PTHR43877">
    <property type="entry name" value="AMINOALKYLPHOSPHONATE N-ACETYLTRANSFERASE-RELATED-RELATED"/>
    <property type="match status" value="1"/>
</dbReference>
<dbReference type="Pfam" id="PF00583">
    <property type="entry name" value="Acetyltransf_1"/>
    <property type="match status" value="1"/>
</dbReference>
<evidence type="ECO:0000313" key="5">
    <source>
        <dbReference type="Proteomes" id="UP000033352"/>
    </source>
</evidence>
<keyword evidence="2" id="KW-0012">Acyltransferase</keyword>
<gene>
    <name evidence="4" type="ORF">SS37_07635</name>
</gene>
<comment type="caution">
    <text evidence="4">The sequence shown here is derived from an EMBL/GenBank/DDBJ whole genome shotgun (WGS) entry which is preliminary data.</text>
</comment>
<evidence type="ECO:0000256" key="2">
    <source>
        <dbReference type="ARBA" id="ARBA00023315"/>
    </source>
</evidence>
<dbReference type="InterPro" id="IPR000182">
    <property type="entry name" value="GNAT_dom"/>
</dbReference>
<dbReference type="Gene3D" id="3.40.630.30">
    <property type="match status" value="1"/>
</dbReference>
<sequence length="161" mass="18706">MQTVKSTKLTTEISSIIADTILIRPWQESDRPFLRTLFLHARREAWPWLDSADWQLEDFDAATRDEAIWVATQNGHRLGFASVWTKDNFLHNLFVDPQYQGLGVGHVLLEHVQKTFTSTGSLKCLVKNTRAIAFYQRHGWHSEATGDSPEGEYYLMHYRLR</sequence>
<dbReference type="InterPro" id="IPR016181">
    <property type="entry name" value="Acyl_CoA_acyltransferase"/>
</dbReference>
<evidence type="ECO:0000256" key="1">
    <source>
        <dbReference type="ARBA" id="ARBA00022679"/>
    </source>
</evidence>
<dbReference type="SUPFAM" id="SSF55729">
    <property type="entry name" value="Acyl-CoA N-acyltransferases (Nat)"/>
    <property type="match status" value="1"/>
</dbReference>
<dbReference type="AlphaFoldDB" id="A0A0F1B4Q8"/>
<dbReference type="RefSeq" id="WP_045285180.1">
    <property type="nucleotide sequence ID" value="NZ_JZYX01000012.1"/>
</dbReference>
<reference evidence="4 5" key="1">
    <citation type="submission" date="2015-03" db="EMBL/GenBank/DDBJ databases">
        <authorList>
            <person name="McCorrison J."/>
            <person name="Sanka R."/>
            <person name="Adams M."/>
            <person name="Brinkac L."/>
            <person name="Nierman W."/>
            <person name="Sutton G."/>
            <person name="Nelson K."/>
            <person name="Kiedrowski L."/>
            <person name="Guerrero D."/>
            <person name="Bonomo R."/>
        </authorList>
    </citation>
    <scope>NUCLEOTIDE SEQUENCE [LARGE SCALE GENOMIC DNA]</scope>
    <source>
        <strain evidence="4 5">35699</strain>
    </source>
</reference>
<dbReference type="PROSITE" id="PS51186">
    <property type="entry name" value="GNAT"/>
    <property type="match status" value="1"/>
</dbReference>
<dbReference type="GO" id="GO:0016747">
    <property type="term" value="F:acyltransferase activity, transferring groups other than amino-acyl groups"/>
    <property type="evidence" value="ECO:0007669"/>
    <property type="project" value="InterPro"/>
</dbReference>
<dbReference type="PATRIC" id="fig|1619248.3.peg.517"/>
<proteinExistence type="predicted"/>
<dbReference type="PANTHER" id="PTHR43877:SF2">
    <property type="entry name" value="AMINOALKYLPHOSPHONATE N-ACETYLTRANSFERASE-RELATED"/>
    <property type="match status" value="1"/>
</dbReference>
<accession>A0A0F1B4Q8</accession>
<keyword evidence="1 4" id="KW-0808">Transferase</keyword>
<name>A0A0F1B4Q8_9ENTR</name>
<organism evidence="4 5">
    <name type="scientific">Enterobacter sichuanensis</name>
    <dbReference type="NCBI Taxonomy" id="2071710"/>
    <lineage>
        <taxon>Bacteria</taxon>
        <taxon>Pseudomonadati</taxon>
        <taxon>Pseudomonadota</taxon>
        <taxon>Gammaproteobacteria</taxon>
        <taxon>Enterobacterales</taxon>
        <taxon>Enterobacteriaceae</taxon>
        <taxon>Enterobacter</taxon>
        <taxon>Enterobacter cloacae complex</taxon>
    </lineage>
</organism>
<dbReference type="EMBL" id="JZYX01000012">
    <property type="protein sequence ID" value="KJN29003.1"/>
    <property type="molecule type" value="Genomic_DNA"/>
</dbReference>
<dbReference type="Proteomes" id="UP000033352">
    <property type="component" value="Unassembled WGS sequence"/>
</dbReference>
<protein>
    <submittedName>
        <fullName evidence="4">GCN5 family acetyltransferase</fullName>
    </submittedName>
</protein>
<dbReference type="OrthoDB" id="9789605at2"/>
<dbReference type="CDD" id="cd04301">
    <property type="entry name" value="NAT_SF"/>
    <property type="match status" value="1"/>
</dbReference>
<feature type="domain" description="N-acetyltransferase" evidence="3">
    <location>
        <begin position="21"/>
        <end position="161"/>
    </location>
</feature>
<evidence type="ECO:0000313" key="4">
    <source>
        <dbReference type="EMBL" id="KJN29003.1"/>
    </source>
</evidence>
<evidence type="ECO:0000259" key="3">
    <source>
        <dbReference type="PROSITE" id="PS51186"/>
    </source>
</evidence>